<protein>
    <recommendedName>
        <fullName evidence="3">Retrotransposon Copia-like N-terminal domain-containing protein</fullName>
    </recommendedName>
</protein>
<proteinExistence type="predicted"/>
<name>S8D5P2_9LAMI</name>
<dbReference type="EMBL" id="AUSU01000002">
    <property type="protein sequence ID" value="EPS74740.1"/>
    <property type="molecule type" value="Genomic_DNA"/>
</dbReference>
<dbReference type="Proteomes" id="UP000015453">
    <property type="component" value="Unassembled WGS sequence"/>
</dbReference>
<gene>
    <name evidence="1" type="ORF">M569_00015</name>
</gene>
<dbReference type="AlphaFoldDB" id="S8D5P2"/>
<dbReference type="OrthoDB" id="911950at2759"/>
<reference evidence="1 2" key="1">
    <citation type="journal article" date="2013" name="BMC Genomics">
        <title>The miniature genome of a carnivorous plant Genlisea aurea contains a low number of genes and short non-coding sequences.</title>
        <authorList>
            <person name="Leushkin E.V."/>
            <person name="Sutormin R.A."/>
            <person name="Nabieva E.R."/>
            <person name="Penin A.A."/>
            <person name="Kondrashov A.S."/>
            <person name="Logacheva M.D."/>
        </authorList>
    </citation>
    <scope>NUCLEOTIDE SEQUENCE [LARGE SCALE GENOMIC DNA]</scope>
</reference>
<accession>S8D5P2</accession>
<keyword evidence="2" id="KW-1185">Reference proteome</keyword>
<evidence type="ECO:0008006" key="3">
    <source>
        <dbReference type="Google" id="ProtNLM"/>
    </source>
</evidence>
<sequence>MDVNEALHPWTYVRALHPNARPYFRTRISNALAQLTKTRTLNVSIPEVKLFSVSFASRILRFLMATSSSDESGRSQPANTICLVDDSSSPFFIHPSDNVNTVVAASQLNGANYIAWRRSGASETSSDSLTAQLTSLHSRILLMRSGNDAMTRGSFAR</sequence>
<evidence type="ECO:0000313" key="2">
    <source>
        <dbReference type="Proteomes" id="UP000015453"/>
    </source>
</evidence>
<evidence type="ECO:0000313" key="1">
    <source>
        <dbReference type="EMBL" id="EPS74740.1"/>
    </source>
</evidence>
<comment type="caution">
    <text evidence="1">The sequence shown here is derived from an EMBL/GenBank/DDBJ whole genome shotgun (WGS) entry which is preliminary data.</text>
</comment>
<organism evidence="1 2">
    <name type="scientific">Genlisea aurea</name>
    <dbReference type="NCBI Taxonomy" id="192259"/>
    <lineage>
        <taxon>Eukaryota</taxon>
        <taxon>Viridiplantae</taxon>
        <taxon>Streptophyta</taxon>
        <taxon>Embryophyta</taxon>
        <taxon>Tracheophyta</taxon>
        <taxon>Spermatophyta</taxon>
        <taxon>Magnoliopsida</taxon>
        <taxon>eudicotyledons</taxon>
        <taxon>Gunneridae</taxon>
        <taxon>Pentapetalae</taxon>
        <taxon>asterids</taxon>
        <taxon>lamiids</taxon>
        <taxon>Lamiales</taxon>
        <taxon>Lentibulariaceae</taxon>
        <taxon>Genlisea</taxon>
    </lineage>
</organism>